<protein>
    <submittedName>
        <fullName evidence="1">Uncharacterized protein</fullName>
    </submittedName>
</protein>
<keyword evidence="2" id="KW-1185">Reference proteome</keyword>
<accession>A0ABV3JUZ2</accession>
<organism evidence="1 2">
    <name type="scientific">Streptomyces orinoci</name>
    <name type="common">Streptoverticillium orinoci</name>
    <dbReference type="NCBI Taxonomy" id="67339"/>
    <lineage>
        <taxon>Bacteria</taxon>
        <taxon>Bacillati</taxon>
        <taxon>Actinomycetota</taxon>
        <taxon>Actinomycetes</taxon>
        <taxon>Kitasatosporales</taxon>
        <taxon>Streptomycetaceae</taxon>
        <taxon>Streptomyces</taxon>
    </lineage>
</organism>
<dbReference type="Proteomes" id="UP001552594">
    <property type="component" value="Unassembled WGS sequence"/>
</dbReference>
<name>A0ABV3JUZ2_STRON</name>
<proteinExistence type="predicted"/>
<reference evidence="1 2" key="1">
    <citation type="submission" date="2024-06" db="EMBL/GenBank/DDBJ databases">
        <title>The Natural Products Discovery Center: Release of the First 8490 Sequenced Strains for Exploring Actinobacteria Biosynthetic Diversity.</title>
        <authorList>
            <person name="Kalkreuter E."/>
            <person name="Kautsar S.A."/>
            <person name="Yang D."/>
            <person name="Bader C.D."/>
            <person name="Teijaro C.N."/>
            <person name="Fluegel L."/>
            <person name="Davis C.M."/>
            <person name="Simpson J.R."/>
            <person name="Lauterbach L."/>
            <person name="Steele A.D."/>
            <person name="Gui C."/>
            <person name="Meng S."/>
            <person name="Li G."/>
            <person name="Viehrig K."/>
            <person name="Ye F."/>
            <person name="Su P."/>
            <person name="Kiefer A.F."/>
            <person name="Nichols A."/>
            <person name="Cepeda A.J."/>
            <person name="Yan W."/>
            <person name="Fan B."/>
            <person name="Jiang Y."/>
            <person name="Adhikari A."/>
            <person name="Zheng C.-J."/>
            <person name="Schuster L."/>
            <person name="Cowan T.M."/>
            <person name="Smanski M.J."/>
            <person name="Chevrette M.G."/>
            <person name="De Carvalho L.P.S."/>
            <person name="Shen B."/>
        </authorList>
    </citation>
    <scope>NUCLEOTIDE SEQUENCE [LARGE SCALE GENOMIC DNA]</scope>
    <source>
        <strain evidence="1 2">NPDC052347</strain>
    </source>
</reference>
<comment type="caution">
    <text evidence="1">The sequence shown here is derived from an EMBL/GenBank/DDBJ whole genome shotgun (WGS) entry which is preliminary data.</text>
</comment>
<dbReference type="EMBL" id="JBFAUK010000005">
    <property type="protein sequence ID" value="MEV5506677.1"/>
    <property type="molecule type" value="Genomic_DNA"/>
</dbReference>
<sequence length="58" mass="6429">MPKPQGWNKRLRAALPLVKRAIRLLATGTDFWFDNHWITGSPPVECGRSRPTVGPACG</sequence>
<evidence type="ECO:0000313" key="1">
    <source>
        <dbReference type="EMBL" id="MEV5506677.1"/>
    </source>
</evidence>
<evidence type="ECO:0000313" key="2">
    <source>
        <dbReference type="Proteomes" id="UP001552594"/>
    </source>
</evidence>
<gene>
    <name evidence="1" type="ORF">AB0L16_09390</name>
</gene>